<reference evidence="2" key="1">
    <citation type="submission" date="2020-11" db="EMBL/GenBank/DDBJ databases">
        <title>Nocardioides sp. nov., isolated from Soil of Cynanchum wilfordii Hemsley rhizosphere.</title>
        <authorList>
            <person name="Lee J.-S."/>
            <person name="Suh M.K."/>
            <person name="Kim J.-S."/>
        </authorList>
    </citation>
    <scope>NUCLEOTIDE SEQUENCE</scope>
    <source>
        <strain evidence="2">KCTC 19275</strain>
    </source>
</reference>
<dbReference type="Gene3D" id="3.40.430.10">
    <property type="entry name" value="Dihydrofolate Reductase, subunit A"/>
    <property type="match status" value="1"/>
</dbReference>
<feature type="domain" description="Bacterial bifunctional deaminase-reductase C-terminal" evidence="1">
    <location>
        <begin position="5"/>
        <end position="184"/>
    </location>
</feature>
<protein>
    <submittedName>
        <fullName evidence="2">Dihydrofolate reductase family protein</fullName>
    </submittedName>
</protein>
<keyword evidence="3" id="KW-1185">Reference proteome</keyword>
<evidence type="ECO:0000313" key="3">
    <source>
        <dbReference type="Proteomes" id="UP000640489"/>
    </source>
</evidence>
<evidence type="ECO:0000313" key="2">
    <source>
        <dbReference type="EMBL" id="MBF4764816.1"/>
    </source>
</evidence>
<dbReference type="GO" id="GO:0008703">
    <property type="term" value="F:5-amino-6-(5-phosphoribosylamino)uracil reductase activity"/>
    <property type="evidence" value="ECO:0007669"/>
    <property type="project" value="InterPro"/>
</dbReference>
<dbReference type="RefSeq" id="WP_194708000.1">
    <property type="nucleotide sequence ID" value="NZ_JADKPN010000011.1"/>
</dbReference>
<dbReference type="PANTHER" id="PTHR38011:SF12">
    <property type="entry name" value="BIFUNCTIONAL DEAMINASE-REDUCTASE DOMAIN PROTEIN"/>
    <property type="match status" value="1"/>
</dbReference>
<dbReference type="Pfam" id="PF01872">
    <property type="entry name" value="RibD_C"/>
    <property type="match status" value="1"/>
</dbReference>
<dbReference type="Proteomes" id="UP000640489">
    <property type="component" value="Unassembled WGS sequence"/>
</dbReference>
<dbReference type="PANTHER" id="PTHR38011">
    <property type="entry name" value="DIHYDROFOLATE REDUCTASE FAMILY PROTEIN (AFU_ORTHOLOGUE AFUA_8G06820)"/>
    <property type="match status" value="1"/>
</dbReference>
<dbReference type="InterPro" id="IPR024072">
    <property type="entry name" value="DHFR-like_dom_sf"/>
</dbReference>
<evidence type="ECO:0000259" key="1">
    <source>
        <dbReference type="Pfam" id="PF01872"/>
    </source>
</evidence>
<dbReference type="EMBL" id="JADKPN010000011">
    <property type="protein sequence ID" value="MBF4764816.1"/>
    <property type="molecule type" value="Genomic_DNA"/>
</dbReference>
<dbReference type="AlphaFoldDB" id="A0A930YE02"/>
<accession>A0A930YE02</accession>
<name>A0A930YE02_9ACTN</name>
<dbReference type="InterPro" id="IPR050765">
    <property type="entry name" value="Riboflavin_Biosynth_HTPR"/>
</dbReference>
<comment type="caution">
    <text evidence="2">The sequence shown here is derived from an EMBL/GenBank/DDBJ whole genome shotgun (WGS) entry which is preliminary data.</text>
</comment>
<dbReference type="SUPFAM" id="SSF53597">
    <property type="entry name" value="Dihydrofolate reductase-like"/>
    <property type="match status" value="1"/>
</dbReference>
<dbReference type="InterPro" id="IPR002734">
    <property type="entry name" value="RibDG_C"/>
</dbReference>
<proteinExistence type="predicted"/>
<organism evidence="2 3">
    <name type="scientific">Nocardioides islandensis</name>
    <dbReference type="NCBI Taxonomy" id="433663"/>
    <lineage>
        <taxon>Bacteria</taxon>
        <taxon>Bacillati</taxon>
        <taxon>Actinomycetota</taxon>
        <taxon>Actinomycetes</taxon>
        <taxon>Propionibacteriales</taxon>
        <taxon>Nocardioidaceae</taxon>
        <taxon>Nocardioides</taxon>
    </lineage>
</organism>
<gene>
    <name evidence="2" type="ORF">ISU07_16910</name>
</gene>
<sequence>MTFTTCHVTISLDGYLAGPDQTLETPLGIGGEDLHRWMFPPEGEQPQPDDLKAREHLAKPRGAYVMGRNMYGPVRGGWETWDGEWRGWWGDEPPYHAPVFVLTHHAHDPIEMEGGTTFHFVTDGFDAAFAAAAEAAGDREVLIAGGASTIRQAFAAGVLDEIVLDVSPMLLGGGERLLDGVADPGLTPVEVLSSPLATHIRYRVG</sequence>
<dbReference type="GO" id="GO:0009231">
    <property type="term" value="P:riboflavin biosynthetic process"/>
    <property type="evidence" value="ECO:0007669"/>
    <property type="project" value="InterPro"/>
</dbReference>